<sequence length="354" mass="38659">MVGLVDLVQTLTTPHAIDRYLELIRPSLTVRDLRAEIVRVRHDANGSVTLRLRPTRRWAGHLAGQYVQIAVVIDGVKHTRCYSPTTVEGQVRELELTIRAHPHGLVSRYLWREARPGMVLDLTPAAGTFVLPDPRPERIVLISGGSGITPVLSMLRTLAAEDYPGEVLFLHYARSAEAVPHRAELAGLSREHPRLRVEFRYTGAQSGASRHFDHDTLADLAPWFRDARVYVCGPERLMAAVRAVYAAEGLESSVHTEEFTPPTTAVDPADVTGATTFSASGVRSENTGASLLEQAEAAGLTPEYGCRMGICLSCTAIRRSGCTRNRRTGELGSDPDQPIQLCINDAVGDVDIAI</sequence>
<evidence type="ECO:0000256" key="5">
    <source>
        <dbReference type="ARBA" id="ARBA00022827"/>
    </source>
</evidence>
<keyword evidence="6 10" id="KW-0560">Oxidoreductase</keyword>
<comment type="caution">
    <text evidence="10">The sequence shown here is derived from an EMBL/GenBank/DDBJ whole genome shotgun (WGS) entry which is preliminary data.</text>
</comment>
<keyword evidence="11" id="KW-1185">Reference proteome</keyword>
<dbReference type="AlphaFoldDB" id="A0A7K0DL40"/>
<dbReference type="EMBL" id="WEGI01000004">
    <property type="protein sequence ID" value="MQY26361.1"/>
    <property type="molecule type" value="Genomic_DNA"/>
</dbReference>
<dbReference type="EC" id="1.-.-.-" evidence="10"/>
<dbReference type="Proteomes" id="UP000431401">
    <property type="component" value="Unassembled WGS sequence"/>
</dbReference>
<evidence type="ECO:0000259" key="9">
    <source>
        <dbReference type="PROSITE" id="PS51384"/>
    </source>
</evidence>
<keyword evidence="8" id="KW-0411">Iron-sulfur</keyword>
<dbReference type="CDD" id="cd06216">
    <property type="entry name" value="FNR_iron_sulfur_binding_2"/>
    <property type="match status" value="1"/>
</dbReference>
<dbReference type="PANTHER" id="PTHR47354">
    <property type="entry name" value="NADH OXIDOREDUCTASE HCR"/>
    <property type="match status" value="1"/>
</dbReference>
<dbReference type="GO" id="GO:0046872">
    <property type="term" value="F:metal ion binding"/>
    <property type="evidence" value="ECO:0007669"/>
    <property type="project" value="UniProtKB-KW"/>
</dbReference>
<dbReference type="SUPFAM" id="SSF52343">
    <property type="entry name" value="Ferredoxin reductase-like, C-terminal NADP-linked domain"/>
    <property type="match status" value="1"/>
</dbReference>
<dbReference type="OrthoDB" id="9796486at2"/>
<organism evidence="10 11">
    <name type="scientific">Nocardia aurantia</name>
    <dbReference type="NCBI Taxonomy" id="2585199"/>
    <lineage>
        <taxon>Bacteria</taxon>
        <taxon>Bacillati</taxon>
        <taxon>Actinomycetota</taxon>
        <taxon>Actinomycetes</taxon>
        <taxon>Mycobacteriales</taxon>
        <taxon>Nocardiaceae</taxon>
        <taxon>Nocardia</taxon>
    </lineage>
</organism>
<dbReference type="SUPFAM" id="SSF63380">
    <property type="entry name" value="Riboflavin synthase domain-like"/>
    <property type="match status" value="1"/>
</dbReference>
<dbReference type="Gene3D" id="2.40.30.10">
    <property type="entry name" value="Translation factors"/>
    <property type="match status" value="1"/>
</dbReference>
<dbReference type="InterPro" id="IPR012675">
    <property type="entry name" value="Beta-grasp_dom_sf"/>
</dbReference>
<proteinExistence type="predicted"/>
<dbReference type="InterPro" id="IPR039261">
    <property type="entry name" value="FNR_nucleotide-bd"/>
</dbReference>
<feature type="domain" description="FAD-binding FR-type" evidence="9">
    <location>
        <begin position="30"/>
        <end position="132"/>
    </location>
</feature>
<evidence type="ECO:0000313" key="10">
    <source>
        <dbReference type="EMBL" id="MQY26361.1"/>
    </source>
</evidence>
<dbReference type="GO" id="GO:0016491">
    <property type="term" value="F:oxidoreductase activity"/>
    <property type="evidence" value="ECO:0007669"/>
    <property type="project" value="UniProtKB-KW"/>
</dbReference>
<keyword evidence="5" id="KW-0274">FAD</keyword>
<evidence type="ECO:0000256" key="4">
    <source>
        <dbReference type="ARBA" id="ARBA00022723"/>
    </source>
</evidence>
<keyword evidence="2" id="KW-0285">Flavoprotein</keyword>
<evidence type="ECO:0000256" key="6">
    <source>
        <dbReference type="ARBA" id="ARBA00023002"/>
    </source>
</evidence>
<evidence type="ECO:0000256" key="3">
    <source>
        <dbReference type="ARBA" id="ARBA00022714"/>
    </source>
</evidence>
<keyword evidence="7" id="KW-0408">Iron</keyword>
<dbReference type="InterPro" id="IPR008333">
    <property type="entry name" value="Cbr1-like_FAD-bd_dom"/>
</dbReference>
<evidence type="ECO:0000313" key="11">
    <source>
        <dbReference type="Proteomes" id="UP000431401"/>
    </source>
</evidence>
<dbReference type="GO" id="GO:0051537">
    <property type="term" value="F:2 iron, 2 sulfur cluster binding"/>
    <property type="evidence" value="ECO:0007669"/>
    <property type="project" value="UniProtKB-KW"/>
</dbReference>
<dbReference type="InterPro" id="IPR001041">
    <property type="entry name" value="2Fe-2S_ferredoxin-type"/>
</dbReference>
<accession>A0A7K0DL40</accession>
<dbReference type="SUPFAM" id="SSF54292">
    <property type="entry name" value="2Fe-2S ferredoxin-like"/>
    <property type="match status" value="1"/>
</dbReference>
<dbReference type="Pfam" id="PF00970">
    <property type="entry name" value="FAD_binding_6"/>
    <property type="match status" value="1"/>
</dbReference>
<protein>
    <submittedName>
        <fullName evidence="10">NADPH oxidoreductase</fullName>
        <ecNumber evidence="10">1.-.-.-</ecNumber>
    </submittedName>
</protein>
<dbReference type="InterPro" id="IPR017938">
    <property type="entry name" value="Riboflavin_synthase-like_b-brl"/>
</dbReference>
<dbReference type="PROSITE" id="PS51384">
    <property type="entry name" value="FAD_FR"/>
    <property type="match status" value="1"/>
</dbReference>
<dbReference type="InterPro" id="IPR036010">
    <property type="entry name" value="2Fe-2S_ferredoxin-like_sf"/>
</dbReference>
<dbReference type="Gene3D" id="3.40.50.80">
    <property type="entry name" value="Nucleotide-binding domain of ferredoxin-NADP reductase (FNR) module"/>
    <property type="match status" value="1"/>
</dbReference>
<dbReference type="Gene3D" id="3.10.20.30">
    <property type="match status" value="1"/>
</dbReference>
<reference evidence="10 11" key="1">
    <citation type="submission" date="2019-10" db="EMBL/GenBank/DDBJ databases">
        <title>Nocardia macrotermitis sp. nov. and Nocardia aurantia sp. nov., isolated from the gut of fungus growing-termite Macrotermes natalensis.</title>
        <authorList>
            <person name="Benndorf R."/>
            <person name="Schwitalla J."/>
            <person name="Martin K."/>
            <person name="De Beer W."/>
            <person name="Kaster A.-K."/>
            <person name="Vollmers J."/>
            <person name="Poulsen M."/>
            <person name="Beemelmanns C."/>
        </authorList>
    </citation>
    <scope>NUCLEOTIDE SEQUENCE [LARGE SCALE GENOMIC DNA]</scope>
    <source>
        <strain evidence="10 11">RB56</strain>
    </source>
</reference>
<gene>
    <name evidence="10" type="ORF">NRB56_19260</name>
</gene>
<evidence type="ECO:0000256" key="7">
    <source>
        <dbReference type="ARBA" id="ARBA00023004"/>
    </source>
</evidence>
<dbReference type="Pfam" id="PF00175">
    <property type="entry name" value="NAD_binding_1"/>
    <property type="match status" value="1"/>
</dbReference>
<dbReference type="InterPro" id="IPR017927">
    <property type="entry name" value="FAD-bd_FR_type"/>
</dbReference>
<keyword evidence="4" id="KW-0479">Metal-binding</keyword>
<dbReference type="RefSeq" id="WP_153340599.1">
    <property type="nucleotide sequence ID" value="NZ_WEGI01000004.1"/>
</dbReference>
<comment type="cofactor">
    <cofactor evidence="1">
        <name>FAD</name>
        <dbReference type="ChEBI" id="CHEBI:57692"/>
    </cofactor>
</comment>
<keyword evidence="3" id="KW-0001">2Fe-2S</keyword>
<evidence type="ECO:0000256" key="2">
    <source>
        <dbReference type="ARBA" id="ARBA00022630"/>
    </source>
</evidence>
<dbReference type="CDD" id="cd00207">
    <property type="entry name" value="fer2"/>
    <property type="match status" value="1"/>
</dbReference>
<dbReference type="InterPro" id="IPR050415">
    <property type="entry name" value="MRET"/>
</dbReference>
<evidence type="ECO:0000256" key="8">
    <source>
        <dbReference type="ARBA" id="ARBA00023014"/>
    </source>
</evidence>
<evidence type="ECO:0000256" key="1">
    <source>
        <dbReference type="ARBA" id="ARBA00001974"/>
    </source>
</evidence>
<name>A0A7K0DL40_9NOCA</name>
<dbReference type="PANTHER" id="PTHR47354:SF6">
    <property type="entry name" value="NADH OXIDOREDUCTASE HCR"/>
    <property type="match status" value="1"/>
</dbReference>
<dbReference type="PRINTS" id="PR00410">
    <property type="entry name" value="PHEHYDRXLASE"/>
</dbReference>
<dbReference type="InterPro" id="IPR001433">
    <property type="entry name" value="OxRdtase_FAD/NAD-bd"/>
</dbReference>